<accession>A0A8J5RMY9</accession>
<comment type="caution">
    <text evidence="2">The sequence shown here is derived from an EMBL/GenBank/DDBJ whole genome shotgun (WGS) entry which is preliminary data.</text>
</comment>
<sequence length="173" mass="19082">MHVTAGYTGQAAIFSKNRRKFCGICVTAYYPGKAQFSRRTNAPHSPPLCYKRTTPALPADVKYPHPRPPVRLARSARSPSISTRLPSAIAAPSPLPYSPTPFPLAPSSALAAFIRTAPGRLLSAPSKHFWRWWGGGEGAPPQSRVRAASREPRAGKGRPTLRRLRKLFFRREL</sequence>
<evidence type="ECO:0000313" key="2">
    <source>
        <dbReference type="EMBL" id="KAG8051852.1"/>
    </source>
</evidence>
<proteinExistence type="predicted"/>
<gene>
    <name evidence="2" type="ORF">GUJ93_ZPchr0001g31979</name>
</gene>
<reference evidence="2" key="2">
    <citation type="submission" date="2021-02" db="EMBL/GenBank/DDBJ databases">
        <authorList>
            <person name="Kimball J.A."/>
            <person name="Haas M.W."/>
            <person name="Macchietto M."/>
            <person name="Kono T."/>
            <person name="Duquette J."/>
            <person name="Shao M."/>
        </authorList>
    </citation>
    <scope>NUCLEOTIDE SEQUENCE</scope>
    <source>
        <tissue evidence="2">Fresh leaf tissue</tissue>
    </source>
</reference>
<dbReference type="Proteomes" id="UP000729402">
    <property type="component" value="Unassembled WGS sequence"/>
</dbReference>
<name>A0A8J5RMY9_ZIZPA</name>
<feature type="region of interest" description="Disordered" evidence="1">
    <location>
        <begin position="59"/>
        <end position="79"/>
    </location>
</feature>
<evidence type="ECO:0000256" key="1">
    <source>
        <dbReference type="SAM" id="MobiDB-lite"/>
    </source>
</evidence>
<feature type="region of interest" description="Disordered" evidence="1">
    <location>
        <begin position="138"/>
        <end position="157"/>
    </location>
</feature>
<dbReference type="AlphaFoldDB" id="A0A8J5RMY9"/>
<keyword evidence="3" id="KW-1185">Reference proteome</keyword>
<evidence type="ECO:0000313" key="3">
    <source>
        <dbReference type="Proteomes" id="UP000729402"/>
    </source>
</evidence>
<protein>
    <submittedName>
        <fullName evidence="2">Uncharacterized protein</fullName>
    </submittedName>
</protein>
<dbReference type="EMBL" id="JAAALK010000288">
    <property type="protein sequence ID" value="KAG8051852.1"/>
    <property type="molecule type" value="Genomic_DNA"/>
</dbReference>
<reference evidence="2" key="1">
    <citation type="journal article" date="2021" name="bioRxiv">
        <title>Whole Genome Assembly and Annotation of Northern Wild Rice, Zizania palustris L., Supports a Whole Genome Duplication in the Zizania Genus.</title>
        <authorList>
            <person name="Haas M."/>
            <person name="Kono T."/>
            <person name="Macchietto M."/>
            <person name="Millas R."/>
            <person name="McGilp L."/>
            <person name="Shao M."/>
            <person name="Duquette J."/>
            <person name="Hirsch C.N."/>
            <person name="Kimball J."/>
        </authorList>
    </citation>
    <scope>NUCLEOTIDE SEQUENCE</scope>
    <source>
        <tissue evidence="2">Fresh leaf tissue</tissue>
    </source>
</reference>
<organism evidence="2 3">
    <name type="scientific">Zizania palustris</name>
    <name type="common">Northern wild rice</name>
    <dbReference type="NCBI Taxonomy" id="103762"/>
    <lineage>
        <taxon>Eukaryota</taxon>
        <taxon>Viridiplantae</taxon>
        <taxon>Streptophyta</taxon>
        <taxon>Embryophyta</taxon>
        <taxon>Tracheophyta</taxon>
        <taxon>Spermatophyta</taxon>
        <taxon>Magnoliopsida</taxon>
        <taxon>Liliopsida</taxon>
        <taxon>Poales</taxon>
        <taxon>Poaceae</taxon>
        <taxon>BOP clade</taxon>
        <taxon>Oryzoideae</taxon>
        <taxon>Oryzeae</taxon>
        <taxon>Zizaniinae</taxon>
        <taxon>Zizania</taxon>
    </lineage>
</organism>